<reference evidence="1" key="1">
    <citation type="submission" date="2025-08" db="UniProtKB">
        <authorList>
            <consortium name="Ensembl"/>
        </authorList>
    </citation>
    <scope>IDENTIFICATION</scope>
</reference>
<dbReference type="AlphaFoldDB" id="A0A8C5AFS7"/>
<reference evidence="1" key="2">
    <citation type="submission" date="2025-09" db="UniProtKB">
        <authorList>
            <consortium name="Ensembl"/>
        </authorList>
    </citation>
    <scope>IDENTIFICATION</scope>
</reference>
<name>A0A8C5AFS7_GADMO</name>
<evidence type="ECO:0000313" key="1">
    <source>
        <dbReference type="Ensembl" id="ENSGMOP00000031060.1"/>
    </source>
</evidence>
<dbReference type="PANTHER" id="PTHR14652">
    <property type="entry name" value="TYPE 2 DNA TOPOISOMERASE 6 SUBUNIT B-LIKE"/>
    <property type="match status" value="1"/>
</dbReference>
<dbReference type="InterPro" id="IPR028040">
    <property type="entry name" value="TopoVIB-like"/>
</dbReference>
<accession>A0A8C5AFS7</accession>
<dbReference type="GO" id="GO:0042138">
    <property type="term" value="P:meiotic DNA double-strand break formation"/>
    <property type="evidence" value="ECO:0007669"/>
    <property type="project" value="InterPro"/>
</dbReference>
<protein>
    <recommendedName>
        <fullName evidence="3">Type 2 DNA topoisomerase 6 subunit B-like</fullName>
    </recommendedName>
</protein>
<dbReference type="OMA" id="WGKYAYQ"/>
<dbReference type="GeneTree" id="ENSGT00390000009327"/>
<evidence type="ECO:0008006" key="3">
    <source>
        <dbReference type="Google" id="ProtNLM"/>
    </source>
</evidence>
<dbReference type="Proteomes" id="UP000694546">
    <property type="component" value="Chromosome 10"/>
</dbReference>
<proteinExistence type="predicted"/>
<dbReference type="Ensembl" id="ENSGMOT00000047351.1">
    <property type="protein sequence ID" value="ENSGMOP00000031060.1"/>
    <property type="gene ID" value="ENSGMOG00000026010.1"/>
</dbReference>
<dbReference type="PANTHER" id="PTHR14652:SF2">
    <property type="entry name" value="TYPE 2 DNA TOPOISOMERASE 6 SUBUNIT B-LIKE"/>
    <property type="match status" value="1"/>
</dbReference>
<sequence length="502" mass="55882">MGWPFGDDRAAMRILNEIQRVMRLIMLLRRQRGCKGLKSGEGGLMVVLWNSKESYRVDHCRPLLDVSGAPMGTDLVFGSIAAAGPWCEGFATGNLKPGFTDLIQKLFPSEDQGPEPDQEELCGFTHMHGPIHLLISFQVKVAKQFDRQEWPFHIEAFLHKLSLTNARVKIHFSCKSYQKRLQRIFSGKIQCKLTLKDQWSTFLDVTSSKPGVSVGERPWCHGGHPVPGERVSLSIPPAAMERGLYGELSLQPVALLAPCVLQYPNLATRLTHIQVEVYGPSNVPVASPTDFLQQLSVHLNCEELGIDGILRWNDPTDLQPRGGATLPVEAETGPEGGRSLASVEQSLTLLLFLHHMDPFTSELYDVIATEELLEHHLEAILTNNRQAVTAALQREIKSILNAHRRRSKASERICSAFEVISSSALSIVSSSSNLDFRAACLSNMRVRDTHGLSQALREAQVRVTSWKFVPKARCYPVPQVKEHITTPGHEPKAVLYIFTIPL</sequence>
<organism evidence="1 2">
    <name type="scientific">Gadus morhua</name>
    <name type="common">Atlantic cod</name>
    <dbReference type="NCBI Taxonomy" id="8049"/>
    <lineage>
        <taxon>Eukaryota</taxon>
        <taxon>Metazoa</taxon>
        <taxon>Chordata</taxon>
        <taxon>Craniata</taxon>
        <taxon>Vertebrata</taxon>
        <taxon>Euteleostomi</taxon>
        <taxon>Actinopterygii</taxon>
        <taxon>Neopterygii</taxon>
        <taxon>Teleostei</taxon>
        <taxon>Neoteleostei</taxon>
        <taxon>Acanthomorphata</taxon>
        <taxon>Zeiogadaria</taxon>
        <taxon>Gadariae</taxon>
        <taxon>Gadiformes</taxon>
        <taxon>Gadoidei</taxon>
        <taxon>Gadidae</taxon>
        <taxon>Gadus</taxon>
    </lineage>
</organism>
<evidence type="ECO:0000313" key="2">
    <source>
        <dbReference type="Proteomes" id="UP000694546"/>
    </source>
</evidence>
<dbReference type="Pfam" id="PF15091">
    <property type="entry name" value="DUF4554"/>
    <property type="match status" value="1"/>
</dbReference>
<keyword evidence="2" id="KW-1185">Reference proteome</keyword>